<evidence type="ECO:0000259" key="14">
    <source>
        <dbReference type="Pfam" id="PF02803"/>
    </source>
</evidence>
<dbReference type="Gene3D" id="3.40.47.10">
    <property type="match status" value="1"/>
</dbReference>
<dbReference type="EMBL" id="KB007836">
    <property type="protein sequence ID" value="ELR24152.1"/>
    <property type="molecule type" value="Genomic_DNA"/>
</dbReference>
<dbReference type="RefSeq" id="XP_004353680.1">
    <property type="nucleotide sequence ID" value="XM_004353628.1"/>
</dbReference>
<reference evidence="15 16" key="1">
    <citation type="journal article" date="2013" name="Genome Biol.">
        <title>Genome of Acanthamoeba castellanii highlights extensive lateral gene transfer and early evolution of tyrosine kinase signaling.</title>
        <authorList>
            <person name="Clarke M."/>
            <person name="Lohan A.J."/>
            <person name="Liu B."/>
            <person name="Lagkouvardos I."/>
            <person name="Roy S."/>
            <person name="Zafar N."/>
            <person name="Bertelli C."/>
            <person name="Schilde C."/>
            <person name="Kianianmomeni A."/>
            <person name="Burglin T.R."/>
            <person name="Frech C."/>
            <person name="Turcotte B."/>
            <person name="Kopec K.O."/>
            <person name="Synnott J.M."/>
            <person name="Choo C."/>
            <person name="Paponov I."/>
            <person name="Finkler A."/>
            <person name="Soon Heng Tan C."/>
            <person name="Hutchins A.P."/>
            <person name="Weinmeier T."/>
            <person name="Rattei T."/>
            <person name="Chu J.S."/>
            <person name="Gimenez G."/>
            <person name="Irimia M."/>
            <person name="Rigden D.J."/>
            <person name="Fitzpatrick D.A."/>
            <person name="Lorenzo-Morales J."/>
            <person name="Bateman A."/>
            <person name="Chiu C.H."/>
            <person name="Tang P."/>
            <person name="Hegemann P."/>
            <person name="Fromm H."/>
            <person name="Raoult D."/>
            <person name="Greub G."/>
            <person name="Miranda-Saavedra D."/>
            <person name="Chen N."/>
            <person name="Nash P."/>
            <person name="Ginger M.L."/>
            <person name="Horn M."/>
            <person name="Schaap P."/>
            <person name="Caler L."/>
            <person name="Loftus B."/>
        </authorList>
    </citation>
    <scope>NUCLEOTIDE SEQUENCE [LARGE SCALE GENOMIC DNA]</scope>
    <source>
        <strain evidence="15 16">Neff</strain>
    </source>
</reference>
<dbReference type="PROSITE" id="PS00098">
    <property type="entry name" value="THIOLASE_1"/>
    <property type="match status" value="1"/>
</dbReference>
<evidence type="ECO:0000256" key="7">
    <source>
        <dbReference type="ARBA" id="ARBA00022946"/>
    </source>
</evidence>
<feature type="active site" description="Acyl-thioester intermediate" evidence="11">
    <location>
        <position position="102"/>
    </location>
</feature>
<dbReference type="PIRSF" id="PIRSF000429">
    <property type="entry name" value="Ac-CoA_Ac_transf"/>
    <property type="match status" value="1"/>
</dbReference>
<evidence type="ECO:0000256" key="10">
    <source>
        <dbReference type="ARBA" id="ARBA00023315"/>
    </source>
</evidence>
<dbReference type="EC" id="2.3.1.9" evidence="4"/>
<dbReference type="SUPFAM" id="SSF53901">
    <property type="entry name" value="Thiolase-like"/>
    <property type="match status" value="2"/>
</dbReference>
<dbReference type="GO" id="GO:0003985">
    <property type="term" value="F:acetyl-CoA C-acetyltransferase activity"/>
    <property type="evidence" value="ECO:0007669"/>
    <property type="project" value="UniProtKB-EC"/>
</dbReference>
<dbReference type="InterPro" id="IPR020610">
    <property type="entry name" value="Thiolase_AS"/>
</dbReference>
<evidence type="ECO:0000313" key="15">
    <source>
        <dbReference type="EMBL" id="ELR24152.1"/>
    </source>
</evidence>
<proteinExistence type="inferred from homology"/>
<dbReference type="Pfam" id="PF02803">
    <property type="entry name" value="Thiolase_C"/>
    <property type="match status" value="1"/>
</dbReference>
<dbReference type="FunFam" id="3.40.47.10:FF:000007">
    <property type="entry name" value="acetyl-CoA acetyltransferase, mitochondrial"/>
    <property type="match status" value="1"/>
</dbReference>
<dbReference type="InterPro" id="IPR020613">
    <property type="entry name" value="Thiolase_CS"/>
</dbReference>
<evidence type="ECO:0000256" key="8">
    <source>
        <dbReference type="ARBA" id="ARBA00022958"/>
    </source>
</evidence>
<dbReference type="GO" id="GO:0005739">
    <property type="term" value="C:mitochondrion"/>
    <property type="evidence" value="ECO:0007669"/>
    <property type="project" value="UniProtKB-SubCell"/>
</dbReference>
<dbReference type="GeneID" id="14925155"/>
<dbReference type="GO" id="GO:0046872">
    <property type="term" value="F:metal ion binding"/>
    <property type="evidence" value="ECO:0007669"/>
    <property type="project" value="UniProtKB-KW"/>
</dbReference>
<evidence type="ECO:0000313" key="16">
    <source>
        <dbReference type="Proteomes" id="UP000011083"/>
    </source>
</evidence>
<keyword evidence="7" id="KW-0809">Transit peptide</keyword>
<comment type="subcellular location">
    <subcellularLocation>
        <location evidence="1">Mitochondrion</location>
    </subcellularLocation>
</comment>
<evidence type="ECO:0000256" key="2">
    <source>
        <dbReference type="ARBA" id="ARBA00010982"/>
    </source>
</evidence>
<dbReference type="AlphaFoldDB" id="L8HFY3"/>
<dbReference type="InterPro" id="IPR020617">
    <property type="entry name" value="Thiolase_C"/>
</dbReference>
<dbReference type="OMA" id="ICPSIAI"/>
<feature type="domain" description="Thiolase N-terminal" evidence="13">
    <location>
        <begin position="16"/>
        <end position="276"/>
    </location>
</feature>
<dbReference type="KEGG" id="acan:ACA1_375990"/>
<gene>
    <name evidence="15" type="ORF">ACA1_375990</name>
</gene>
<evidence type="ECO:0000256" key="5">
    <source>
        <dbReference type="ARBA" id="ARBA00022679"/>
    </source>
</evidence>
<dbReference type="InterPro" id="IPR020616">
    <property type="entry name" value="Thiolase_N"/>
</dbReference>
<name>L8HFY3_ACACF</name>
<dbReference type="PROSITE" id="PS00737">
    <property type="entry name" value="THIOLASE_2"/>
    <property type="match status" value="1"/>
</dbReference>
<evidence type="ECO:0000256" key="4">
    <source>
        <dbReference type="ARBA" id="ARBA00012705"/>
    </source>
</evidence>
<dbReference type="PANTHER" id="PTHR18919">
    <property type="entry name" value="ACETYL-COA C-ACYLTRANSFERASE"/>
    <property type="match status" value="1"/>
</dbReference>
<dbReference type="CDD" id="cd00751">
    <property type="entry name" value="thiolase"/>
    <property type="match status" value="1"/>
</dbReference>
<keyword evidence="6" id="KW-0479">Metal-binding</keyword>
<feature type="domain" description="Thiolase C-terminal" evidence="14">
    <location>
        <begin position="283"/>
        <end position="405"/>
    </location>
</feature>
<dbReference type="GO" id="GO:0006635">
    <property type="term" value="P:fatty acid beta-oxidation"/>
    <property type="evidence" value="ECO:0007669"/>
    <property type="project" value="TreeGrafter"/>
</dbReference>
<evidence type="ECO:0000256" key="12">
    <source>
        <dbReference type="RuleBase" id="RU003557"/>
    </source>
</evidence>
<evidence type="ECO:0000259" key="13">
    <source>
        <dbReference type="Pfam" id="PF00108"/>
    </source>
</evidence>
<dbReference type="Pfam" id="PF00108">
    <property type="entry name" value="Thiolase_N"/>
    <property type="match status" value="1"/>
</dbReference>
<dbReference type="STRING" id="1257118.L8HFY3"/>
<sequence>MRASRVVNASGIRSAVVVSAVRTPVGSFGGVLSTVSGPRLAAACITAALQRTQGGQVDAAEVTEAIMGNVISANVGQAPARQAAILAGLKESTVCTTVNKVCASGMKAIMYGAQSIMLGHHEVVITGGFESMSNVPYYLEKARTGYRYGHGQLIDGVLKDGLTDAYDGQHMGMCAEKCAKDHGFTREHQDEYAVTAYRRAAEAWKQGWFNDEVVPVSVPGGRGKETVVAEDEEYKKVNFDKISSLKPAFHNEGTVTAANASSLNDGASAMLLMSEEKAKALGLKPLARILGFADAEQAPIDFATSPSLAIPKALKHAGVEAKDVDYWEINEAFSVVALANAKLLGISLDRLNVHGGGVSLGHPIGSSGARIAVSLTHILRQKGGRIGVASICNGGGGASAIVIEKL</sequence>
<dbReference type="InterPro" id="IPR020615">
    <property type="entry name" value="Thiolase_acyl_enz_int_AS"/>
</dbReference>
<comment type="similarity">
    <text evidence="2 12">Belongs to the thiolase-like superfamily. Thiolase family.</text>
</comment>
<evidence type="ECO:0000256" key="9">
    <source>
        <dbReference type="ARBA" id="ARBA00023128"/>
    </source>
</evidence>
<keyword evidence="10 12" id="KW-0012">Acyltransferase</keyword>
<evidence type="ECO:0000256" key="6">
    <source>
        <dbReference type="ARBA" id="ARBA00022723"/>
    </source>
</evidence>
<dbReference type="PROSITE" id="PS00099">
    <property type="entry name" value="THIOLASE_3"/>
    <property type="match status" value="1"/>
</dbReference>
<dbReference type="NCBIfam" id="TIGR01930">
    <property type="entry name" value="AcCoA-C-Actrans"/>
    <property type="match status" value="1"/>
</dbReference>
<feature type="active site" description="Proton acceptor" evidence="11">
    <location>
        <position position="392"/>
    </location>
</feature>
<dbReference type="OrthoDB" id="5404651at2759"/>
<evidence type="ECO:0000256" key="1">
    <source>
        <dbReference type="ARBA" id="ARBA00004173"/>
    </source>
</evidence>
<dbReference type="InterPro" id="IPR002155">
    <property type="entry name" value="Thiolase"/>
</dbReference>
<keyword evidence="5 12" id="KW-0808">Transferase</keyword>
<keyword evidence="9" id="KW-0496">Mitochondrion</keyword>
<dbReference type="Proteomes" id="UP000011083">
    <property type="component" value="Unassembled WGS sequence"/>
</dbReference>
<dbReference type="InterPro" id="IPR016039">
    <property type="entry name" value="Thiolase-like"/>
</dbReference>
<accession>L8HFY3</accession>
<protein>
    <recommendedName>
        <fullName evidence="4">acetyl-CoA C-acetyltransferase</fullName>
        <ecNumber evidence="4">2.3.1.9</ecNumber>
    </recommendedName>
</protein>
<comment type="subunit">
    <text evidence="3">Homotetramer.</text>
</comment>
<dbReference type="VEuPathDB" id="AmoebaDB:ACA1_375990"/>
<evidence type="ECO:0000256" key="11">
    <source>
        <dbReference type="PIRSR" id="PIRSR000429-1"/>
    </source>
</evidence>
<organism evidence="15 16">
    <name type="scientific">Acanthamoeba castellanii (strain ATCC 30010 / Neff)</name>
    <dbReference type="NCBI Taxonomy" id="1257118"/>
    <lineage>
        <taxon>Eukaryota</taxon>
        <taxon>Amoebozoa</taxon>
        <taxon>Discosea</taxon>
        <taxon>Longamoebia</taxon>
        <taxon>Centramoebida</taxon>
        <taxon>Acanthamoebidae</taxon>
        <taxon>Acanthamoeba</taxon>
    </lineage>
</organism>
<keyword evidence="8" id="KW-0630">Potassium</keyword>
<keyword evidence="16" id="KW-1185">Reference proteome</keyword>
<feature type="active site" description="Proton acceptor" evidence="11">
    <location>
        <position position="362"/>
    </location>
</feature>
<evidence type="ECO:0000256" key="3">
    <source>
        <dbReference type="ARBA" id="ARBA00011881"/>
    </source>
</evidence>
<dbReference type="PANTHER" id="PTHR18919:SF156">
    <property type="entry name" value="ACETYL-COA ACETYLTRANSFERASE, MITOCHONDRIAL"/>
    <property type="match status" value="1"/>
</dbReference>